<feature type="transmembrane region" description="Helical" evidence="1">
    <location>
        <begin position="99"/>
        <end position="117"/>
    </location>
</feature>
<gene>
    <name evidence="2" type="ORF">SAMN02745124_02034</name>
</gene>
<dbReference type="AlphaFoldDB" id="A0A1M5W1V2"/>
<keyword evidence="1" id="KW-0812">Transmembrane</keyword>
<evidence type="ECO:0000256" key="1">
    <source>
        <dbReference type="SAM" id="Phobius"/>
    </source>
</evidence>
<dbReference type="OrthoDB" id="5431958at2"/>
<dbReference type="EMBL" id="FQXS01000010">
    <property type="protein sequence ID" value="SHH81427.1"/>
    <property type="molecule type" value="Genomic_DNA"/>
</dbReference>
<dbReference type="STRING" id="1121409.SAMN02745124_02034"/>
<feature type="transmembrane region" description="Helical" evidence="1">
    <location>
        <begin position="137"/>
        <end position="158"/>
    </location>
</feature>
<reference evidence="2 3" key="1">
    <citation type="submission" date="2016-11" db="EMBL/GenBank/DDBJ databases">
        <authorList>
            <person name="Jaros S."/>
            <person name="Januszkiewicz K."/>
            <person name="Wedrychowicz H."/>
        </authorList>
    </citation>
    <scope>NUCLEOTIDE SEQUENCE [LARGE SCALE GENOMIC DNA]</scope>
    <source>
        <strain evidence="2 3">DSM 9705</strain>
    </source>
</reference>
<dbReference type="Proteomes" id="UP000184139">
    <property type="component" value="Unassembled WGS sequence"/>
</dbReference>
<organism evidence="2 3">
    <name type="scientific">Desulfofustis glycolicus DSM 9705</name>
    <dbReference type="NCBI Taxonomy" id="1121409"/>
    <lineage>
        <taxon>Bacteria</taxon>
        <taxon>Pseudomonadati</taxon>
        <taxon>Thermodesulfobacteriota</taxon>
        <taxon>Desulfobulbia</taxon>
        <taxon>Desulfobulbales</taxon>
        <taxon>Desulfocapsaceae</taxon>
        <taxon>Desulfofustis</taxon>
    </lineage>
</organism>
<evidence type="ECO:0000313" key="3">
    <source>
        <dbReference type="Proteomes" id="UP000184139"/>
    </source>
</evidence>
<accession>A0A1M5W1V2</accession>
<evidence type="ECO:0000313" key="2">
    <source>
        <dbReference type="EMBL" id="SHH81427.1"/>
    </source>
</evidence>
<keyword evidence="1" id="KW-0472">Membrane</keyword>
<proteinExistence type="predicted"/>
<feature type="transmembrane region" description="Helical" evidence="1">
    <location>
        <begin position="71"/>
        <end position="87"/>
    </location>
</feature>
<dbReference type="RefSeq" id="WP_073375745.1">
    <property type="nucleotide sequence ID" value="NZ_FQXS01000010.1"/>
</dbReference>
<keyword evidence="1" id="KW-1133">Transmembrane helix</keyword>
<name>A0A1M5W1V2_9BACT</name>
<sequence length="177" mass="20128">MRTVIFFLLAVFLVVLQTTVLQLGHGWLRAPDLVFILVSFIAYRFDWLRGLVLVFGCGWMMDVVAASSPGIFVFEYLLVFLVLSVLAKNSPVKESAYQVPLVGLAYFVIQVLIYGALTVFDVESLPSWSWGRLTRETVIVVAATIPGFALFNTLYEYLQQRRTVSRIIHRKSGNRFR</sequence>
<keyword evidence="3" id="KW-1185">Reference proteome</keyword>
<protein>
    <submittedName>
        <fullName evidence="2">Rod shape-determining protein MreD</fullName>
    </submittedName>
</protein>